<keyword evidence="11" id="KW-1185">Reference proteome</keyword>
<name>A0A8H3IJU9_9LECA</name>
<dbReference type="GO" id="GO:0020037">
    <property type="term" value="F:heme binding"/>
    <property type="evidence" value="ECO:0007669"/>
    <property type="project" value="InterPro"/>
</dbReference>
<dbReference type="AlphaFoldDB" id="A0A8H3IJU9"/>
<keyword evidence="9" id="KW-0472">Membrane</keyword>
<evidence type="ECO:0000256" key="5">
    <source>
        <dbReference type="ARBA" id="ARBA00023004"/>
    </source>
</evidence>
<dbReference type="InterPro" id="IPR036396">
    <property type="entry name" value="Cyt_P450_sf"/>
</dbReference>
<dbReference type="SUPFAM" id="SSF48264">
    <property type="entry name" value="Cytochrome P450"/>
    <property type="match status" value="1"/>
</dbReference>
<reference evidence="10" key="1">
    <citation type="submission" date="2021-03" db="EMBL/GenBank/DDBJ databases">
        <authorList>
            <person name="Tagirdzhanova G."/>
        </authorList>
    </citation>
    <scope>NUCLEOTIDE SEQUENCE</scope>
</reference>
<keyword evidence="9" id="KW-1133">Transmembrane helix</keyword>
<dbReference type="InterPro" id="IPR002401">
    <property type="entry name" value="Cyt_P450_E_grp-I"/>
</dbReference>
<dbReference type="Pfam" id="PF00067">
    <property type="entry name" value="p450"/>
    <property type="match status" value="1"/>
</dbReference>
<evidence type="ECO:0000256" key="6">
    <source>
        <dbReference type="ARBA" id="ARBA00023033"/>
    </source>
</evidence>
<dbReference type="PRINTS" id="PR00463">
    <property type="entry name" value="EP450I"/>
</dbReference>
<dbReference type="EMBL" id="CAJPDS010000028">
    <property type="protein sequence ID" value="CAF9921488.1"/>
    <property type="molecule type" value="Genomic_DNA"/>
</dbReference>
<dbReference type="PANTHER" id="PTHR24287:SF5">
    <property type="entry name" value="P450, PUTATIVE (EUROFUNG)-RELATED"/>
    <property type="match status" value="1"/>
</dbReference>
<evidence type="ECO:0000256" key="2">
    <source>
        <dbReference type="ARBA" id="ARBA00010617"/>
    </source>
</evidence>
<dbReference type="InterPro" id="IPR047146">
    <property type="entry name" value="Cyt_P450_E_CYP52_fungi"/>
</dbReference>
<comment type="caution">
    <text evidence="10">The sequence shown here is derived from an EMBL/GenBank/DDBJ whole genome shotgun (WGS) entry which is preliminary data.</text>
</comment>
<evidence type="ECO:0000256" key="7">
    <source>
        <dbReference type="PIRSR" id="PIRSR602401-1"/>
    </source>
</evidence>
<proteinExistence type="inferred from homology"/>
<keyword evidence="6 8" id="KW-0503">Monooxygenase</keyword>
<dbReference type="GO" id="GO:0005506">
    <property type="term" value="F:iron ion binding"/>
    <property type="evidence" value="ECO:0007669"/>
    <property type="project" value="InterPro"/>
</dbReference>
<keyword evidence="9" id="KW-0812">Transmembrane</keyword>
<keyword evidence="3 7" id="KW-0479">Metal-binding</keyword>
<dbReference type="PRINTS" id="PR00385">
    <property type="entry name" value="P450"/>
</dbReference>
<dbReference type="PROSITE" id="PS00086">
    <property type="entry name" value="CYTOCHROME_P450"/>
    <property type="match status" value="1"/>
</dbReference>
<comment type="cofactor">
    <cofactor evidence="1 7">
        <name>heme</name>
        <dbReference type="ChEBI" id="CHEBI:30413"/>
    </cofactor>
</comment>
<sequence length="514" mass="58667">MGLFTSPIFIVGVALTAIFAFNIYAWTDRRKRYASLQAGPPPIVASKSFGQLYPPSSYIPTDLYQGLNIVIEMFKAVRKHRFYHWTKEMLENHMHTMELRMLGTRLVMTDDPDNIKAIQDTQFWAVAKSEEQHQIFKHILGDAIFAMNGGQWKREADLYRAHMSRVRDSDFEVTERHILDAFDLLAKDGSDGFDIIDRLQLDIVTEIFCGESTNSLTSDQQPFRGAMETLQKIASFRQLLGKVGVYLNDAWIAPRAVKFIDDYQDAFASKAFARTGKSSARGSDCLIDDLIRKGKQREDIKNAVTSILLAGKDPSTTTMAFGFYEIARHPHVYARMKAEVEEHIGLDRLPTMADLQKLTYIKMVIKETLRDHHPLGFNARVPIKDITLPRGGGADGRSPIAVLKGTQIIYGLLSLQHRHDLGIEDVDTWRPERWETWKPHSKWEYVPFNHGPRICIGQQFANFQMEYFLARLCQEFESVVLLPESLPQEGLVKLELNTKMAHPIYARCVRRGSG</sequence>
<evidence type="ECO:0008006" key="12">
    <source>
        <dbReference type="Google" id="ProtNLM"/>
    </source>
</evidence>
<protein>
    <recommendedName>
        <fullName evidence="12">Cytochrome P450</fullName>
    </recommendedName>
</protein>
<comment type="similarity">
    <text evidence="2 8">Belongs to the cytochrome P450 family.</text>
</comment>
<keyword evidence="4 8" id="KW-0560">Oxidoreductase</keyword>
<evidence type="ECO:0000256" key="8">
    <source>
        <dbReference type="RuleBase" id="RU000461"/>
    </source>
</evidence>
<dbReference type="Gene3D" id="1.10.630.10">
    <property type="entry name" value="Cytochrome P450"/>
    <property type="match status" value="1"/>
</dbReference>
<evidence type="ECO:0000313" key="11">
    <source>
        <dbReference type="Proteomes" id="UP000664521"/>
    </source>
</evidence>
<organism evidence="10 11">
    <name type="scientific">Heterodermia speciosa</name>
    <dbReference type="NCBI Taxonomy" id="116794"/>
    <lineage>
        <taxon>Eukaryota</taxon>
        <taxon>Fungi</taxon>
        <taxon>Dikarya</taxon>
        <taxon>Ascomycota</taxon>
        <taxon>Pezizomycotina</taxon>
        <taxon>Lecanoromycetes</taxon>
        <taxon>OSLEUM clade</taxon>
        <taxon>Lecanoromycetidae</taxon>
        <taxon>Caliciales</taxon>
        <taxon>Physciaceae</taxon>
        <taxon>Heterodermia</taxon>
    </lineage>
</organism>
<keyword evidence="5 7" id="KW-0408">Iron</keyword>
<feature type="binding site" description="axial binding residue" evidence="7">
    <location>
        <position position="455"/>
    </location>
    <ligand>
        <name>heme</name>
        <dbReference type="ChEBI" id="CHEBI:30413"/>
    </ligand>
    <ligandPart>
        <name>Fe</name>
        <dbReference type="ChEBI" id="CHEBI:18248"/>
    </ligandPart>
</feature>
<dbReference type="InterPro" id="IPR001128">
    <property type="entry name" value="Cyt_P450"/>
</dbReference>
<evidence type="ECO:0000313" key="10">
    <source>
        <dbReference type="EMBL" id="CAF9921488.1"/>
    </source>
</evidence>
<dbReference type="GO" id="GO:0016705">
    <property type="term" value="F:oxidoreductase activity, acting on paired donors, with incorporation or reduction of molecular oxygen"/>
    <property type="evidence" value="ECO:0007669"/>
    <property type="project" value="InterPro"/>
</dbReference>
<evidence type="ECO:0000256" key="1">
    <source>
        <dbReference type="ARBA" id="ARBA00001971"/>
    </source>
</evidence>
<dbReference type="InterPro" id="IPR017972">
    <property type="entry name" value="Cyt_P450_CS"/>
</dbReference>
<evidence type="ECO:0000256" key="3">
    <source>
        <dbReference type="ARBA" id="ARBA00022723"/>
    </source>
</evidence>
<evidence type="ECO:0000256" key="9">
    <source>
        <dbReference type="SAM" id="Phobius"/>
    </source>
</evidence>
<dbReference type="PANTHER" id="PTHR24287">
    <property type="entry name" value="P450, PUTATIVE (EUROFUNG)-RELATED"/>
    <property type="match status" value="1"/>
</dbReference>
<dbReference type="GO" id="GO:0004497">
    <property type="term" value="F:monooxygenase activity"/>
    <property type="evidence" value="ECO:0007669"/>
    <property type="project" value="UniProtKB-KW"/>
</dbReference>
<accession>A0A8H3IJU9</accession>
<gene>
    <name evidence="10" type="ORF">HETSPECPRED_004564</name>
</gene>
<dbReference type="Proteomes" id="UP000664521">
    <property type="component" value="Unassembled WGS sequence"/>
</dbReference>
<dbReference type="OrthoDB" id="1470350at2759"/>
<keyword evidence="7 8" id="KW-0349">Heme</keyword>
<feature type="transmembrane region" description="Helical" evidence="9">
    <location>
        <begin position="6"/>
        <end position="26"/>
    </location>
</feature>
<evidence type="ECO:0000256" key="4">
    <source>
        <dbReference type="ARBA" id="ARBA00023002"/>
    </source>
</evidence>